<evidence type="ECO:0000313" key="1">
    <source>
        <dbReference type="EMBL" id="MFB9095537.1"/>
    </source>
</evidence>
<evidence type="ECO:0000313" key="2">
    <source>
        <dbReference type="Proteomes" id="UP001589607"/>
    </source>
</evidence>
<dbReference type="RefSeq" id="WP_262912976.1">
    <property type="nucleotide sequence ID" value="NZ_CBCSGE010000020.1"/>
</dbReference>
<dbReference type="Proteomes" id="UP001589607">
    <property type="component" value="Unassembled WGS sequence"/>
</dbReference>
<proteinExistence type="predicted"/>
<dbReference type="NCBIfam" id="TIGR04131">
    <property type="entry name" value="Bac_Flav_CTERM"/>
    <property type="match status" value="1"/>
</dbReference>
<sequence>MTGYNDFWKIKFSENVPHLMVTIFDRYGTIIKQFSSNSQGWDGNYLGEQLPSTDYWFVVTRENGKEFNGHFTLMR</sequence>
<dbReference type="EMBL" id="JBHMEY010000007">
    <property type="protein sequence ID" value="MFB9095537.1"/>
    <property type="molecule type" value="Genomic_DNA"/>
</dbReference>
<organism evidence="1 2">
    <name type="scientific">Flavobacterium jumunjinense</name>
    <dbReference type="NCBI Taxonomy" id="998845"/>
    <lineage>
        <taxon>Bacteria</taxon>
        <taxon>Pseudomonadati</taxon>
        <taxon>Bacteroidota</taxon>
        <taxon>Flavobacteriia</taxon>
        <taxon>Flavobacteriales</taxon>
        <taxon>Flavobacteriaceae</taxon>
        <taxon>Flavobacterium</taxon>
    </lineage>
</organism>
<keyword evidence="2" id="KW-1185">Reference proteome</keyword>
<comment type="caution">
    <text evidence="1">The sequence shown here is derived from an EMBL/GenBank/DDBJ whole genome shotgun (WGS) entry which is preliminary data.</text>
</comment>
<gene>
    <name evidence="1" type="ORF">ACFFVF_03335</name>
</gene>
<reference evidence="1 2" key="1">
    <citation type="submission" date="2024-09" db="EMBL/GenBank/DDBJ databases">
        <authorList>
            <person name="Sun Q."/>
            <person name="Mori K."/>
        </authorList>
    </citation>
    <scope>NUCLEOTIDE SEQUENCE [LARGE SCALE GENOMIC DNA]</scope>
    <source>
        <strain evidence="1 2">CECT 7955</strain>
    </source>
</reference>
<protein>
    <submittedName>
        <fullName evidence="1">T9SS type B sorting domain-containing protein</fullName>
    </submittedName>
</protein>
<name>A0ABV5GJR3_9FLAO</name>
<dbReference type="Pfam" id="PF13585">
    <property type="entry name" value="CHU_C"/>
    <property type="match status" value="1"/>
</dbReference>
<accession>A0ABV5GJR3</accession>
<dbReference type="InterPro" id="IPR026341">
    <property type="entry name" value="T9SS_type_B"/>
</dbReference>